<accession>A0A6C2UGI0</accession>
<dbReference type="SUPFAM" id="SSF53067">
    <property type="entry name" value="Actin-like ATPase domain"/>
    <property type="match status" value="1"/>
</dbReference>
<dbReference type="Gene3D" id="3.30.420.40">
    <property type="match status" value="2"/>
</dbReference>
<organism evidence="2 3">
    <name type="scientific">Pontiella sulfatireligans</name>
    <dbReference type="NCBI Taxonomy" id="2750658"/>
    <lineage>
        <taxon>Bacteria</taxon>
        <taxon>Pseudomonadati</taxon>
        <taxon>Kiritimatiellota</taxon>
        <taxon>Kiritimatiellia</taxon>
        <taxon>Kiritimatiellales</taxon>
        <taxon>Pontiellaceae</taxon>
        <taxon>Pontiella</taxon>
    </lineage>
</organism>
<comment type="similarity">
    <text evidence="1">Belongs to the ROK (NagC/XylR) family.</text>
</comment>
<evidence type="ECO:0000256" key="1">
    <source>
        <dbReference type="ARBA" id="ARBA00006479"/>
    </source>
</evidence>
<proteinExistence type="inferred from homology"/>
<dbReference type="EMBL" id="CAAHFH010000001">
    <property type="protein sequence ID" value="VGO18963.1"/>
    <property type="molecule type" value="Genomic_DNA"/>
</dbReference>
<dbReference type="InterPro" id="IPR000600">
    <property type="entry name" value="ROK"/>
</dbReference>
<dbReference type="RefSeq" id="WP_136060406.1">
    <property type="nucleotide sequence ID" value="NZ_CAAHFH010000001.1"/>
</dbReference>
<name>A0A6C2UGI0_9BACT</name>
<gene>
    <name evidence="2" type="primary">nagC_1</name>
    <name evidence="2" type="ORF">SCARR_01017</name>
</gene>
<keyword evidence="3" id="KW-1185">Reference proteome</keyword>
<dbReference type="InterPro" id="IPR043129">
    <property type="entry name" value="ATPase_NBD"/>
</dbReference>
<evidence type="ECO:0000313" key="3">
    <source>
        <dbReference type="Proteomes" id="UP000346198"/>
    </source>
</evidence>
<dbReference type="Pfam" id="PF00480">
    <property type="entry name" value="ROK"/>
    <property type="match status" value="1"/>
</dbReference>
<dbReference type="PANTHER" id="PTHR18964">
    <property type="entry name" value="ROK (REPRESSOR, ORF, KINASE) FAMILY"/>
    <property type="match status" value="1"/>
</dbReference>
<dbReference type="CDD" id="cd23763">
    <property type="entry name" value="ASKHA_ATPase_ROK"/>
    <property type="match status" value="1"/>
</dbReference>
<sequence>MQLRDNAAYEQDNRVVLTLDAGGTTLEFSALQGGREVAEAVILPSVADELEPCLQQLERGFRKVLEQIPGQADAISFAFPGPADYKQGIIGDLPNLPAFRGGVALGPFLQEVFGLPVFINNDGNLFALGEYVFGFLPDVNQQIQAHGGSKRFENLIGLTLGTGFGCGIVCGGQLLLGDNSNTAEIWLMRNKVQTDCCADAGIGRDKLRVFYAQKTGQDLTDVPAPDVLYRIAKGEAEGDSKAACEAFALMGQVLGDAIANTASLIDGLVVIGGGISGAADLFMPAVMAELNGRIGHLHGAQLQRMPFHASYLEDDAAIAAFSKGDPRTLAVPQSSATVTYDALPRIGVGLSTLGISRATALGAYAFAVSHLG</sequence>
<dbReference type="AlphaFoldDB" id="A0A6C2UGI0"/>
<evidence type="ECO:0000313" key="2">
    <source>
        <dbReference type="EMBL" id="VGO18963.1"/>
    </source>
</evidence>
<dbReference type="Proteomes" id="UP000346198">
    <property type="component" value="Unassembled WGS sequence"/>
</dbReference>
<reference evidence="2 3" key="1">
    <citation type="submission" date="2019-04" db="EMBL/GenBank/DDBJ databases">
        <authorList>
            <person name="Van Vliet M D."/>
        </authorList>
    </citation>
    <scope>NUCLEOTIDE SEQUENCE [LARGE SCALE GENOMIC DNA]</scope>
    <source>
        <strain evidence="2 3">F21</strain>
    </source>
</reference>
<dbReference type="PANTHER" id="PTHR18964:SF149">
    <property type="entry name" value="BIFUNCTIONAL UDP-N-ACETYLGLUCOSAMINE 2-EPIMERASE_N-ACETYLMANNOSAMINE KINASE"/>
    <property type="match status" value="1"/>
</dbReference>
<protein>
    <submittedName>
        <fullName evidence="2">N-acetylglucosamine repressor</fullName>
    </submittedName>
</protein>